<dbReference type="Pfam" id="PF03901">
    <property type="entry name" value="Glyco_transf_22"/>
    <property type="match status" value="1"/>
</dbReference>
<keyword evidence="13" id="KW-0732">Signal</keyword>
<evidence type="ECO:0000313" key="16">
    <source>
        <dbReference type="Proteomes" id="UP000654370"/>
    </source>
</evidence>
<feature type="transmembrane region" description="Helical" evidence="12">
    <location>
        <begin position="206"/>
        <end position="227"/>
    </location>
</feature>
<keyword evidence="5" id="KW-0808">Transferase</keyword>
<keyword evidence="16" id="KW-1185">Reference proteome</keyword>
<dbReference type="InterPro" id="IPR014025">
    <property type="entry name" value="Glutaredoxin_subgr"/>
</dbReference>
<feature type="transmembrane region" description="Helical" evidence="12">
    <location>
        <begin position="288"/>
        <end position="304"/>
    </location>
</feature>
<feature type="chain" id="PRO_5034034055" description="Mannosyltransferase" evidence="13">
    <location>
        <begin position="17"/>
        <end position="608"/>
    </location>
</feature>
<feature type="transmembrane region" description="Helical" evidence="12">
    <location>
        <begin position="107"/>
        <end position="127"/>
    </location>
</feature>
<comment type="catalytic activity">
    <reaction evidence="11">
        <text>an alpha-D-Man-(1-&gt;2)-alpha-D-Man-(1-&gt;2)-alpha-D-Man-(1-&gt;3)-[alpha-D-Man-(1-&gt;2)-alpha-D-Man-(1-&gt;3)-alpha-D-Man-(1-&gt;6)]-beta-D-Man-(1-&gt;4)-beta-D-GlcNAc-(1-&gt;4)-alpha-D-GlcNAc-diphospho-di-trans,poly-cis-dolichol + a di-trans,poly-cis-dolichyl beta-D-mannosyl phosphate = an alpha-D-Man-(1-&gt;2)-alpha-D-Man-(1-&gt;2)-alpha-D-Man-(1-&gt;3)-[alpha-D-Man-(1-&gt;2)-alpha-D-Man-(1-&gt;3)-[alpha-D-Man-(1-&gt;6)]-alpha-D-Man-(1-&gt;6)]-beta-D-Man-(1-&gt;4)-beta-D-GlcNAc-(1-&gt;4)-alpha-D-GlcNAc-diphospho-di-trans,poly-cis-dolichol + a di-trans,poly-cis-dolichyl phosphate + H(+)</text>
        <dbReference type="Rhea" id="RHEA:29535"/>
        <dbReference type="Rhea" id="RHEA-COMP:19498"/>
        <dbReference type="Rhea" id="RHEA-COMP:19501"/>
        <dbReference type="Rhea" id="RHEA-COMP:19518"/>
        <dbReference type="Rhea" id="RHEA-COMP:19519"/>
        <dbReference type="ChEBI" id="CHEBI:15378"/>
        <dbReference type="ChEBI" id="CHEBI:57683"/>
        <dbReference type="ChEBI" id="CHEBI:58211"/>
        <dbReference type="ChEBI" id="CHEBI:132517"/>
        <dbReference type="ChEBI" id="CHEBI:132519"/>
        <dbReference type="EC" id="2.4.1.260"/>
    </reaction>
    <physiologicalReaction direction="left-to-right" evidence="11">
        <dbReference type="Rhea" id="RHEA:29536"/>
    </physiologicalReaction>
</comment>
<comment type="function">
    <text evidence="10">Mannosyltransferase that operates in the biosynthetic pathway of dolichol-linked oligosaccharides, the glycan precursors employed in protein asparagine (N)-glycosylation. The assembly of dolichol-linked oligosaccharides begins on the cytosolic side of the endoplasmic reticulum membrane and finishes in its lumen. The sequential addition of sugars to dolichol pyrophosphate produces dolichol-linked oligosaccharides containing fourteen sugars, including two GlcNAcs, nine mannoses and three glucoses. Once assembled, the oligosaccharide is transferred from the lipid to nascent proteins by oligosaccharyltransferases. In the lumen of the endoplasmic reticulum, adds the eighth mannose residue in an alpha-1,6 linkage onto Man(7)GlcNAc(2)-PP-dolichol to produce Man(8)GlcNAc(2)-PP-dolichol.</text>
</comment>
<dbReference type="PRINTS" id="PR00160">
    <property type="entry name" value="GLUTAREDOXIN"/>
</dbReference>
<evidence type="ECO:0000256" key="1">
    <source>
        <dbReference type="ARBA" id="ARBA00004477"/>
    </source>
</evidence>
<organism evidence="15 16">
    <name type="scientific">Mortierella isabellina</name>
    <name type="common">Filamentous fungus</name>
    <name type="synonym">Umbelopsis isabellina</name>
    <dbReference type="NCBI Taxonomy" id="91625"/>
    <lineage>
        <taxon>Eukaryota</taxon>
        <taxon>Fungi</taxon>
        <taxon>Fungi incertae sedis</taxon>
        <taxon>Mucoromycota</taxon>
        <taxon>Mucoromycotina</taxon>
        <taxon>Umbelopsidomycetes</taxon>
        <taxon>Umbelopsidales</taxon>
        <taxon>Umbelopsidaceae</taxon>
        <taxon>Umbelopsis</taxon>
    </lineage>
</organism>
<keyword evidence="8 12" id="KW-1133">Transmembrane helix</keyword>
<dbReference type="PANTHER" id="PTHR22760">
    <property type="entry name" value="GLYCOSYLTRANSFERASE"/>
    <property type="match status" value="1"/>
</dbReference>
<dbReference type="UniPathway" id="UPA00378"/>
<evidence type="ECO:0000256" key="8">
    <source>
        <dbReference type="ARBA" id="ARBA00022989"/>
    </source>
</evidence>
<dbReference type="InterPro" id="IPR036249">
    <property type="entry name" value="Thioredoxin-like_sf"/>
</dbReference>
<evidence type="ECO:0000256" key="4">
    <source>
        <dbReference type="ARBA" id="ARBA00022676"/>
    </source>
</evidence>
<evidence type="ECO:0000256" key="6">
    <source>
        <dbReference type="ARBA" id="ARBA00022692"/>
    </source>
</evidence>
<dbReference type="PROSITE" id="PS51354">
    <property type="entry name" value="GLUTAREDOXIN_2"/>
    <property type="match status" value="1"/>
</dbReference>
<name>A0A8H7UG52_MORIS</name>
<dbReference type="Gene3D" id="3.40.30.10">
    <property type="entry name" value="Glutaredoxin"/>
    <property type="match status" value="1"/>
</dbReference>
<keyword evidence="7 12" id="KW-0256">Endoplasmic reticulum</keyword>
<feature type="transmembrane region" description="Helical" evidence="12">
    <location>
        <begin position="342"/>
        <end position="362"/>
    </location>
</feature>
<evidence type="ECO:0000256" key="5">
    <source>
        <dbReference type="ARBA" id="ARBA00022679"/>
    </source>
</evidence>
<comment type="pathway">
    <text evidence="2">Protein modification; protein glycosylation.</text>
</comment>
<dbReference type="Proteomes" id="UP000654370">
    <property type="component" value="Unassembled WGS sequence"/>
</dbReference>
<feature type="transmembrane region" description="Helical" evidence="12">
    <location>
        <begin position="310"/>
        <end position="330"/>
    </location>
</feature>
<dbReference type="InterPro" id="IPR002109">
    <property type="entry name" value="Glutaredoxin"/>
</dbReference>
<evidence type="ECO:0000256" key="2">
    <source>
        <dbReference type="ARBA" id="ARBA00004922"/>
    </source>
</evidence>
<evidence type="ECO:0000256" key="7">
    <source>
        <dbReference type="ARBA" id="ARBA00022824"/>
    </source>
</evidence>
<keyword evidence="9 12" id="KW-0472">Membrane</keyword>
<reference evidence="15" key="1">
    <citation type="submission" date="2020-12" db="EMBL/GenBank/DDBJ databases">
        <title>Metabolic potential, ecology and presence of endohyphal bacteria is reflected in genomic diversity of Mucoromycotina.</title>
        <authorList>
            <person name="Muszewska A."/>
            <person name="Okrasinska A."/>
            <person name="Steczkiewicz K."/>
            <person name="Drgas O."/>
            <person name="Orlowska M."/>
            <person name="Perlinska-Lenart U."/>
            <person name="Aleksandrzak-Piekarczyk T."/>
            <person name="Szatraj K."/>
            <person name="Zielenkiewicz U."/>
            <person name="Pilsyk S."/>
            <person name="Malc E."/>
            <person name="Mieczkowski P."/>
            <person name="Kruszewska J.S."/>
            <person name="Biernat P."/>
            <person name="Pawlowska J."/>
        </authorList>
    </citation>
    <scope>NUCLEOTIDE SEQUENCE</scope>
    <source>
        <strain evidence="15">WA0000067209</strain>
    </source>
</reference>
<dbReference type="EC" id="2.4.1.-" evidence="12"/>
<feature type="transmembrane region" description="Helical" evidence="12">
    <location>
        <begin position="83"/>
        <end position="101"/>
    </location>
</feature>
<evidence type="ECO:0000256" key="13">
    <source>
        <dbReference type="SAM" id="SignalP"/>
    </source>
</evidence>
<keyword evidence="4 12" id="KW-0328">Glycosyltransferase</keyword>
<evidence type="ECO:0000256" key="10">
    <source>
        <dbReference type="ARBA" id="ARBA00044721"/>
    </source>
</evidence>
<comment type="caution">
    <text evidence="15">The sequence shown here is derived from an EMBL/GenBank/DDBJ whole genome shotgun (WGS) entry which is preliminary data.</text>
</comment>
<comment type="subcellular location">
    <subcellularLocation>
        <location evidence="1 12">Endoplasmic reticulum membrane</location>
        <topology evidence="1 12">Multi-pass membrane protein</topology>
    </subcellularLocation>
</comment>
<dbReference type="SUPFAM" id="SSF52833">
    <property type="entry name" value="Thioredoxin-like"/>
    <property type="match status" value="1"/>
</dbReference>
<feature type="transmembrane region" description="Helical" evidence="12">
    <location>
        <begin position="263"/>
        <end position="281"/>
    </location>
</feature>
<evidence type="ECO:0000259" key="14">
    <source>
        <dbReference type="Pfam" id="PF00462"/>
    </source>
</evidence>
<dbReference type="InterPro" id="IPR005599">
    <property type="entry name" value="GPI_mannosylTrfase"/>
</dbReference>
<feature type="transmembrane region" description="Helical" evidence="12">
    <location>
        <begin position="59"/>
        <end position="76"/>
    </location>
</feature>
<dbReference type="GO" id="GO:0005789">
    <property type="term" value="C:endoplasmic reticulum membrane"/>
    <property type="evidence" value="ECO:0007669"/>
    <property type="project" value="UniProtKB-SubCell"/>
</dbReference>
<dbReference type="OrthoDB" id="19039at2759"/>
<sequence length="608" mass="68174">MSKLIVFAIASIAAHAILCPYTKVEESFNLQATHDILHHRLDISKYDHLDFPGVVPRTFVGPLLLSLFTWPTIFIESHFAGQYAARLCLGGLICISLLRLSAATRRLLGPVTANIMVLLLCTQFHFIFWSSRTLPNILALPFVLEGLSHWLRSQATSDKNELNVCIRWMTFTAVVFRFEVGIFLGIILASEWLIYRNKALIPTNIVNGLVTAALALAVTVPIDSYFWQSYPTWPEGVVFYFNGVLNKSSEWGTLPVTAYATSFLPRLLLVSYPLALISFLVDHRARRILVPSLLYIAAFSMLPHKEWRFIIYTIPLFSIAAAITVNDVYVKSLKGSFLYRGLLLGIASLMLLSWLASSFMLYTSMHNYPGGGALEALHKLESPQANVHAHIDVLTAMTGASRFGERYPSWTYSKNENHTSQDDYILGGYTHLLTSEPDKFDSDIYDVVYVANGLKSVAIKPTSEYVNHLKAAPTWVKDPSKWHGLLPLTLKVGPAISILKLKEPTKTYVQALIRVHPKLVFSKTYCLPYISPYCRRAKMLLNEHCSGQYDVFEVDLQRNQMEFKRALFDISGRATFPNIFINGSSVGGSDDLASIVSENRVSEVLGCK</sequence>
<protein>
    <recommendedName>
        <fullName evidence="12">Mannosyltransferase</fullName>
        <ecNumber evidence="12">2.4.1.-</ecNumber>
    </recommendedName>
</protein>
<dbReference type="GO" id="GO:0006487">
    <property type="term" value="P:protein N-linked glycosylation"/>
    <property type="evidence" value="ECO:0007669"/>
    <property type="project" value="TreeGrafter"/>
</dbReference>
<dbReference type="AlphaFoldDB" id="A0A8H7UG52"/>
<accession>A0A8H7UG52</accession>
<dbReference type="PANTHER" id="PTHR22760:SF1">
    <property type="entry name" value="DOL-P-MAN:MAN(7)GLCNAC(2)-PP-DOL ALPHA-1,6-MANNOSYLTRANSFERASE"/>
    <property type="match status" value="1"/>
</dbReference>
<gene>
    <name evidence="15" type="ORF">INT43_003252</name>
</gene>
<evidence type="ECO:0000313" key="15">
    <source>
        <dbReference type="EMBL" id="KAG2177999.1"/>
    </source>
</evidence>
<feature type="domain" description="Glutaredoxin" evidence="14">
    <location>
        <begin position="520"/>
        <end position="585"/>
    </location>
</feature>
<evidence type="ECO:0000256" key="12">
    <source>
        <dbReference type="RuleBase" id="RU363075"/>
    </source>
</evidence>
<dbReference type="Pfam" id="PF00462">
    <property type="entry name" value="Glutaredoxin"/>
    <property type="match status" value="1"/>
</dbReference>
<evidence type="ECO:0000256" key="9">
    <source>
        <dbReference type="ARBA" id="ARBA00023136"/>
    </source>
</evidence>
<evidence type="ECO:0000256" key="3">
    <source>
        <dbReference type="ARBA" id="ARBA00007063"/>
    </source>
</evidence>
<keyword evidence="6 12" id="KW-0812">Transmembrane</keyword>
<feature type="transmembrane region" description="Helical" evidence="12">
    <location>
        <begin position="171"/>
        <end position="194"/>
    </location>
</feature>
<dbReference type="GO" id="GO:0016491">
    <property type="term" value="F:oxidoreductase activity"/>
    <property type="evidence" value="ECO:0007669"/>
    <property type="project" value="UniProtKB-ARBA"/>
</dbReference>
<dbReference type="EMBL" id="JAEPQZ010000008">
    <property type="protein sequence ID" value="KAG2177999.1"/>
    <property type="molecule type" value="Genomic_DNA"/>
</dbReference>
<comment type="similarity">
    <text evidence="3 12">Belongs to the glycosyltransferase 22 family.</text>
</comment>
<feature type="signal peptide" evidence="13">
    <location>
        <begin position="1"/>
        <end position="16"/>
    </location>
</feature>
<evidence type="ECO:0000256" key="11">
    <source>
        <dbReference type="ARBA" id="ARBA00048899"/>
    </source>
</evidence>
<proteinExistence type="inferred from homology"/>
<dbReference type="GO" id="GO:0052917">
    <property type="term" value="F:dol-P-Man:Man(7)GlcNAc(2)-PP-Dol alpha-1,6-mannosyltransferase activity"/>
    <property type="evidence" value="ECO:0007669"/>
    <property type="project" value="UniProtKB-EC"/>
</dbReference>